<reference evidence="1 2" key="1">
    <citation type="journal article" date="2012" name="J. Bacteriol.">
        <title>Complete Genome Sequence of the Beer Spoilage Organism Pediococcus claussenii ATCC BAA-344T.</title>
        <authorList>
            <person name="Pittet V."/>
            <person name="Abegunde T."/>
            <person name="Marfleet T."/>
            <person name="Haakensen M."/>
            <person name="Morrow K."/>
            <person name="Jayaprakash T."/>
            <person name="Schroeder K."/>
            <person name="Trost B."/>
            <person name="Byrns S."/>
            <person name="Bergsveinson J."/>
            <person name="Kusalik A."/>
            <person name="Ziola B."/>
        </authorList>
    </citation>
    <scope>NUCLEOTIDE SEQUENCE [LARGE SCALE GENOMIC DNA]</scope>
    <source>
        <strain evidence="1 2">ATCC BAA-344</strain>
    </source>
</reference>
<dbReference type="HOGENOM" id="CLU_3255409_0_0_9"/>
<dbReference type="EMBL" id="CP003137">
    <property type="protein sequence ID" value="AEV94659.1"/>
    <property type="molecule type" value="Genomic_DNA"/>
</dbReference>
<dbReference type="Proteomes" id="UP000005444">
    <property type="component" value="Chromosome"/>
</dbReference>
<protein>
    <submittedName>
        <fullName evidence="1">Uncharacterized protein</fullName>
    </submittedName>
</protein>
<gene>
    <name evidence="1" type="ordered locus">PECL_348</name>
</gene>
<dbReference type="AlphaFoldDB" id="G8PB30"/>
<dbReference type="PATRIC" id="fig|701521.8.peg.327"/>
<accession>G8PB30</accession>
<keyword evidence="2" id="KW-1185">Reference proteome</keyword>
<proteinExistence type="predicted"/>
<sequence length="42" mass="4886">MLLVVLGALIAEREMLMSEMFAEIFNPKLFNGIFYVTKYVWG</sequence>
<organism evidence="1 2">
    <name type="scientific">Pediococcus claussenii (strain ATCC BAA-344 / DSM 14800 / JCM 18046 / KCTC 3811 / LMG 21948 / P06)</name>
    <dbReference type="NCBI Taxonomy" id="701521"/>
    <lineage>
        <taxon>Bacteria</taxon>
        <taxon>Bacillati</taxon>
        <taxon>Bacillota</taxon>
        <taxon>Bacilli</taxon>
        <taxon>Lactobacillales</taxon>
        <taxon>Lactobacillaceae</taxon>
        <taxon>Pediococcus</taxon>
    </lineage>
</organism>
<evidence type="ECO:0000313" key="2">
    <source>
        <dbReference type="Proteomes" id="UP000005444"/>
    </source>
</evidence>
<dbReference type="KEGG" id="pce:PECL_348"/>
<dbReference type="STRING" id="701521.PECL_348"/>
<evidence type="ECO:0000313" key="1">
    <source>
        <dbReference type="EMBL" id="AEV94659.1"/>
    </source>
</evidence>
<name>G8PB30_PEDCP</name>